<dbReference type="AlphaFoldDB" id="A0AAV6KIL1"/>
<protein>
    <submittedName>
        <fullName evidence="1">Uncharacterized protein</fullName>
    </submittedName>
</protein>
<name>A0AAV6KIL1_9ERIC</name>
<accession>A0AAV6KIL1</accession>
<comment type="caution">
    <text evidence="1">The sequence shown here is derived from an EMBL/GenBank/DDBJ whole genome shotgun (WGS) entry which is preliminary data.</text>
</comment>
<evidence type="ECO:0000313" key="1">
    <source>
        <dbReference type="EMBL" id="KAG5552366.1"/>
    </source>
</evidence>
<sequence>MQKMRPVMENLLAQSNMAFNKTVDAVGNEDRLFAKREKVFIELMKLDLEKMEKFAANTMILSAEENVDTFYGIPEKLQTSLG</sequence>
<proteinExistence type="predicted"/>
<keyword evidence="2" id="KW-1185">Reference proteome</keyword>
<dbReference type="Proteomes" id="UP000823749">
    <property type="component" value="Chromosome 4"/>
</dbReference>
<gene>
    <name evidence="1" type="ORF">RHGRI_010441</name>
</gene>
<dbReference type="EMBL" id="JACTNZ010000004">
    <property type="protein sequence ID" value="KAG5552366.1"/>
    <property type="molecule type" value="Genomic_DNA"/>
</dbReference>
<evidence type="ECO:0000313" key="2">
    <source>
        <dbReference type="Proteomes" id="UP000823749"/>
    </source>
</evidence>
<organism evidence="1 2">
    <name type="scientific">Rhododendron griersonianum</name>
    <dbReference type="NCBI Taxonomy" id="479676"/>
    <lineage>
        <taxon>Eukaryota</taxon>
        <taxon>Viridiplantae</taxon>
        <taxon>Streptophyta</taxon>
        <taxon>Embryophyta</taxon>
        <taxon>Tracheophyta</taxon>
        <taxon>Spermatophyta</taxon>
        <taxon>Magnoliopsida</taxon>
        <taxon>eudicotyledons</taxon>
        <taxon>Gunneridae</taxon>
        <taxon>Pentapetalae</taxon>
        <taxon>asterids</taxon>
        <taxon>Ericales</taxon>
        <taxon>Ericaceae</taxon>
        <taxon>Ericoideae</taxon>
        <taxon>Rhodoreae</taxon>
        <taxon>Rhododendron</taxon>
    </lineage>
</organism>
<reference evidence="1" key="1">
    <citation type="submission" date="2020-08" db="EMBL/GenBank/DDBJ databases">
        <title>Plant Genome Project.</title>
        <authorList>
            <person name="Zhang R.-G."/>
        </authorList>
    </citation>
    <scope>NUCLEOTIDE SEQUENCE</scope>
    <source>
        <strain evidence="1">WSP0</strain>
        <tissue evidence="1">Leaf</tissue>
    </source>
</reference>